<evidence type="ECO:0000313" key="4">
    <source>
        <dbReference type="EMBL" id="SFV56844.1"/>
    </source>
</evidence>
<evidence type="ECO:0000256" key="3">
    <source>
        <dbReference type="SAM" id="Coils"/>
    </source>
</evidence>
<accession>A0A1W1BTP5</accession>
<sequence length="186" mass="21531">MKPLKIIKNNKSEVRLIGGVHKGRKIFFSEIEGLRPTPNRLRETLFNWLQFDIRNANILDLFAGSGALGFEAYSRGAKKVFLVEKNKIAYQNLLENKNNLKSDNIEVIKEDAFVFLKNNIDNFDIIFCDPPFNKGLIDKLIINFTMLKNVIVYFELEYKLSALPKNWDILKQKKVASVFAYLVQID</sequence>
<dbReference type="GO" id="GO:0031167">
    <property type="term" value="P:rRNA methylation"/>
    <property type="evidence" value="ECO:0007669"/>
    <property type="project" value="InterPro"/>
</dbReference>
<dbReference type="EC" id="2.1.1.-" evidence="4"/>
<dbReference type="NCBIfam" id="TIGR00095">
    <property type="entry name" value="16S rRNA (guanine(966)-N(2))-methyltransferase RsmD"/>
    <property type="match status" value="1"/>
</dbReference>
<dbReference type="AlphaFoldDB" id="A0A1W1BTP5"/>
<dbReference type="PANTHER" id="PTHR43542">
    <property type="entry name" value="METHYLTRANSFERASE"/>
    <property type="match status" value="1"/>
</dbReference>
<evidence type="ECO:0000256" key="1">
    <source>
        <dbReference type="ARBA" id="ARBA00022603"/>
    </source>
</evidence>
<dbReference type="InterPro" id="IPR004398">
    <property type="entry name" value="RNA_MeTrfase_RsmD"/>
</dbReference>
<dbReference type="InterPro" id="IPR029063">
    <property type="entry name" value="SAM-dependent_MTases_sf"/>
</dbReference>
<dbReference type="PANTHER" id="PTHR43542:SF1">
    <property type="entry name" value="METHYLTRANSFERASE"/>
    <property type="match status" value="1"/>
</dbReference>
<keyword evidence="3" id="KW-0175">Coiled coil</keyword>
<proteinExistence type="predicted"/>
<dbReference type="EMBL" id="FPHJ01000018">
    <property type="protein sequence ID" value="SFV56844.1"/>
    <property type="molecule type" value="Genomic_DNA"/>
</dbReference>
<dbReference type="CDD" id="cd02440">
    <property type="entry name" value="AdoMet_MTases"/>
    <property type="match status" value="1"/>
</dbReference>
<dbReference type="PIRSF" id="PIRSF004553">
    <property type="entry name" value="CHP00095"/>
    <property type="match status" value="1"/>
</dbReference>
<dbReference type="Pfam" id="PF03602">
    <property type="entry name" value="Cons_hypoth95"/>
    <property type="match status" value="1"/>
</dbReference>
<keyword evidence="2 4" id="KW-0808">Transferase</keyword>
<dbReference type="GO" id="GO:0003676">
    <property type="term" value="F:nucleic acid binding"/>
    <property type="evidence" value="ECO:0007669"/>
    <property type="project" value="InterPro"/>
</dbReference>
<keyword evidence="1 4" id="KW-0489">Methyltransferase</keyword>
<dbReference type="InterPro" id="IPR002052">
    <property type="entry name" value="DNA_methylase_N6_adenine_CS"/>
</dbReference>
<evidence type="ECO:0000256" key="2">
    <source>
        <dbReference type="ARBA" id="ARBA00022679"/>
    </source>
</evidence>
<dbReference type="GO" id="GO:0008168">
    <property type="term" value="F:methyltransferase activity"/>
    <property type="evidence" value="ECO:0007669"/>
    <property type="project" value="UniProtKB-KW"/>
</dbReference>
<gene>
    <name evidence="4" type="ORF">MNB_SUP05-5-727</name>
</gene>
<dbReference type="Gene3D" id="3.40.50.150">
    <property type="entry name" value="Vaccinia Virus protein VP39"/>
    <property type="match status" value="1"/>
</dbReference>
<reference evidence="4" key="1">
    <citation type="submission" date="2016-10" db="EMBL/GenBank/DDBJ databases">
        <authorList>
            <person name="de Groot N.N."/>
        </authorList>
    </citation>
    <scope>NUCLEOTIDE SEQUENCE</scope>
</reference>
<feature type="coiled-coil region" evidence="3">
    <location>
        <begin position="83"/>
        <end position="110"/>
    </location>
</feature>
<protein>
    <submittedName>
        <fullName evidence="4">Ribosomal RNA small subunit methyltransferase D</fullName>
        <ecNumber evidence="4">2.1.1.-</ecNumber>
    </submittedName>
</protein>
<dbReference type="PROSITE" id="PS00092">
    <property type="entry name" value="N6_MTASE"/>
    <property type="match status" value="1"/>
</dbReference>
<dbReference type="SUPFAM" id="SSF53335">
    <property type="entry name" value="S-adenosyl-L-methionine-dependent methyltransferases"/>
    <property type="match status" value="1"/>
</dbReference>
<organism evidence="4">
    <name type="scientific">hydrothermal vent metagenome</name>
    <dbReference type="NCBI Taxonomy" id="652676"/>
    <lineage>
        <taxon>unclassified sequences</taxon>
        <taxon>metagenomes</taxon>
        <taxon>ecological metagenomes</taxon>
    </lineage>
</organism>
<name>A0A1W1BTP5_9ZZZZ</name>